<dbReference type="PANTHER" id="PTHR42705:SF2">
    <property type="entry name" value="BIFUNCTIONAL NON-HOMOLOGOUS END JOINING PROTEIN LIGD"/>
    <property type="match status" value="1"/>
</dbReference>
<protein>
    <recommendedName>
        <fullName evidence="1">DNA ligase (ATP)</fullName>
        <ecNumber evidence="1">6.5.1.1</ecNumber>
    </recommendedName>
</protein>
<organism evidence="8 9">
    <name type="scientific">Lentzea rhizosphaerae</name>
    <dbReference type="NCBI Taxonomy" id="2041025"/>
    <lineage>
        <taxon>Bacteria</taxon>
        <taxon>Bacillati</taxon>
        <taxon>Actinomycetota</taxon>
        <taxon>Actinomycetes</taxon>
        <taxon>Pseudonocardiales</taxon>
        <taxon>Pseudonocardiaceae</taxon>
        <taxon>Lentzea</taxon>
    </lineage>
</organism>
<dbReference type="Gene3D" id="3.90.920.10">
    <property type="entry name" value="DNA primase, PRIM domain"/>
    <property type="match status" value="1"/>
</dbReference>
<dbReference type="Pfam" id="PF21686">
    <property type="entry name" value="LigD_Prim-Pol"/>
    <property type="match status" value="1"/>
</dbReference>
<dbReference type="RefSeq" id="WP_382379031.1">
    <property type="nucleotide sequence ID" value="NZ_JBHRZI010000036.1"/>
</dbReference>
<evidence type="ECO:0000256" key="3">
    <source>
        <dbReference type="ARBA" id="ARBA00034003"/>
    </source>
</evidence>
<dbReference type="InterPro" id="IPR012310">
    <property type="entry name" value="DNA_ligase_ATP-dep_cent"/>
</dbReference>
<comment type="similarity">
    <text evidence="4">In the C-terminal section; belongs to the ATP-dependent DNA ligase family.</text>
</comment>
<evidence type="ECO:0000256" key="1">
    <source>
        <dbReference type="ARBA" id="ARBA00012727"/>
    </source>
</evidence>
<dbReference type="GO" id="GO:0003910">
    <property type="term" value="F:DNA ligase (ATP) activity"/>
    <property type="evidence" value="ECO:0007669"/>
    <property type="project" value="UniProtKB-EC"/>
</dbReference>
<dbReference type="InterPro" id="IPR014143">
    <property type="entry name" value="NHEJ_ligase_prk"/>
</dbReference>
<evidence type="ECO:0000256" key="4">
    <source>
        <dbReference type="ARBA" id="ARBA00049981"/>
    </source>
</evidence>
<comment type="similarity">
    <text evidence="5">In the N-terminal section; belongs to the LigD polymerase family.</text>
</comment>
<feature type="region of interest" description="Disordered" evidence="6">
    <location>
        <begin position="312"/>
        <end position="351"/>
    </location>
</feature>
<dbReference type="Pfam" id="PF04679">
    <property type="entry name" value="DNA_ligase_A_C"/>
    <property type="match status" value="1"/>
</dbReference>
<dbReference type="Gene3D" id="2.40.50.140">
    <property type="entry name" value="Nucleic acid-binding proteins"/>
    <property type="match status" value="1"/>
</dbReference>
<dbReference type="CDD" id="cd07971">
    <property type="entry name" value="OBF_DNA_ligase_LigD"/>
    <property type="match status" value="1"/>
</dbReference>
<evidence type="ECO:0000259" key="7">
    <source>
        <dbReference type="PROSITE" id="PS50160"/>
    </source>
</evidence>
<dbReference type="InterPro" id="IPR052171">
    <property type="entry name" value="NHEJ_LigD"/>
</dbReference>
<reference evidence="9" key="1">
    <citation type="journal article" date="2019" name="Int. J. Syst. Evol. Microbiol.">
        <title>The Global Catalogue of Microorganisms (GCM) 10K type strain sequencing project: providing services to taxonomists for standard genome sequencing and annotation.</title>
        <authorList>
            <consortium name="The Broad Institute Genomics Platform"/>
            <consortium name="The Broad Institute Genome Sequencing Center for Infectious Disease"/>
            <person name="Wu L."/>
            <person name="Ma J."/>
        </authorList>
    </citation>
    <scope>NUCLEOTIDE SEQUENCE [LARGE SCALE GENOMIC DNA]</scope>
    <source>
        <strain evidence="9">CGMCC 4.7405</strain>
    </source>
</reference>
<comment type="catalytic activity">
    <reaction evidence="3">
        <text>ATP + (deoxyribonucleotide)n-3'-hydroxyl + 5'-phospho-(deoxyribonucleotide)m = (deoxyribonucleotide)n+m + AMP + diphosphate.</text>
        <dbReference type="EC" id="6.5.1.1"/>
    </reaction>
</comment>
<gene>
    <name evidence="8" type="primary">ligD</name>
    <name evidence="8" type="ORF">ACFOWZ_38990</name>
</gene>
<keyword evidence="2 8" id="KW-0436">Ligase</keyword>
<accession>A0ABV8C5Y1</accession>
<feature type="domain" description="ATP-dependent DNA ligase family profile" evidence="7">
    <location>
        <begin position="100"/>
        <end position="232"/>
    </location>
</feature>
<dbReference type="Pfam" id="PF01068">
    <property type="entry name" value="DNA_ligase_A_M"/>
    <property type="match status" value="1"/>
</dbReference>
<dbReference type="Gene3D" id="3.30.470.30">
    <property type="entry name" value="DNA ligase/mRNA capping enzyme"/>
    <property type="match status" value="1"/>
</dbReference>
<dbReference type="NCBIfam" id="TIGR02778">
    <property type="entry name" value="ligD_pol"/>
    <property type="match status" value="1"/>
</dbReference>
<dbReference type="SUPFAM" id="SSF56091">
    <property type="entry name" value="DNA ligase/mRNA capping enzyme, catalytic domain"/>
    <property type="match status" value="1"/>
</dbReference>
<dbReference type="EC" id="6.5.1.1" evidence="1"/>
<evidence type="ECO:0000256" key="5">
    <source>
        <dbReference type="ARBA" id="ARBA00049990"/>
    </source>
</evidence>
<dbReference type="Proteomes" id="UP001595690">
    <property type="component" value="Unassembled WGS sequence"/>
</dbReference>
<evidence type="ECO:0000256" key="6">
    <source>
        <dbReference type="SAM" id="MobiDB-lite"/>
    </source>
</evidence>
<dbReference type="InterPro" id="IPR033649">
    <property type="entry name" value="MtLigD_Pol-like"/>
</dbReference>
<evidence type="ECO:0000313" key="8">
    <source>
        <dbReference type="EMBL" id="MFC3897497.1"/>
    </source>
</evidence>
<name>A0ABV8C5Y1_9PSEU</name>
<dbReference type="Gene3D" id="3.30.1490.70">
    <property type="match status" value="1"/>
</dbReference>
<dbReference type="NCBIfam" id="TIGR02776">
    <property type="entry name" value="NHEJ_ligase_prk"/>
    <property type="match status" value="1"/>
</dbReference>
<evidence type="ECO:0000313" key="9">
    <source>
        <dbReference type="Proteomes" id="UP001595690"/>
    </source>
</evidence>
<evidence type="ECO:0000256" key="2">
    <source>
        <dbReference type="ARBA" id="ARBA00022598"/>
    </source>
</evidence>
<sequence>MLAKPDGGRLREGPQWAYEYKLDGYRVAMRIAADGTTVLTSRNGLDLTAEFAELTGVLRGRTAVLDGEVVVYNESGQIDFGLLQQRRGRFQKHRTARRDDPFTDVPVRFLVFDLLQLDDELLLGRRYEERRRLLTSLPMPDPFHVAVVPSFSAVELAAERLTPQRLLERVAAEGHEGLVAKRLDSPYIPGKRPDFWCKHPLVQTREVIVCGWRPGQSGFTGTVGGLLLGAHDPATGELVYIGDVGTGFTRQERDLLRDRLQPLERRSHPFATTPPREDVVRARWVDPVLVGEVRFRQFSRGEGGRLRHTAWRGLRADREPGEVTAPEPGRPQPAPLPTTRTDDHPAPPEVTNRVTVKAGGRTLALSNLDKPLYPDGTAKSEVIAYYTRIAPFLLPHLRDRPVTFVRFPDGVHGQKFFQKNVDASAPSWLPAVPLRGGGSRRGSDEIVRYPLIHELAGLVWAANLAALELHVPQWTVTGGTRNLPDRLVFDLDPGPGTTVVDCCRVAERLHDVLAGDGLTPVATTSGSKGLQVYAGIDAPAAQSPSAYAKAVAVAFERETPDLVTSTMAKVRREGKVFIDWSQNNPAKTTITPYSLRGRDEPTVATPVTWDEVRQCRRPEQLTFTADDVLDRVAEVGDLFAPIEQRRAPLAG</sequence>
<dbReference type="PANTHER" id="PTHR42705">
    <property type="entry name" value="BIFUNCTIONAL NON-HOMOLOGOUS END JOINING PROTEIN LIGD"/>
    <property type="match status" value="1"/>
</dbReference>
<dbReference type="SUPFAM" id="SSF50249">
    <property type="entry name" value="Nucleic acid-binding proteins"/>
    <property type="match status" value="1"/>
</dbReference>
<dbReference type="PROSITE" id="PS50160">
    <property type="entry name" value="DNA_LIGASE_A3"/>
    <property type="match status" value="1"/>
</dbReference>
<dbReference type="InterPro" id="IPR014145">
    <property type="entry name" value="LigD_pol_dom"/>
</dbReference>
<keyword evidence="9" id="KW-1185">Reference proteome</keyword>
<comment type="caution">
    <text evidence="8">The sequence shown here is derived from an EMBL/GenBank/DDBJ whole genome shotgun (WGS) entry which is preliminary data.</text>
</comment>
<dbReference type="InterPro" id="IPR012309">
    <property type="entry name" value="DNA_ligase_ATP-dep_C"/>
</dbReference>
<proteinExistence type="inferred from homology"/>
<dbReference type="InterPro" id="IPR012340">
    <property type="entry name" value="NA-bd_OB-fold"/>
</dbReference>
<dbReference type="EMBL" id="JBHRZI010000036">
    <property type="protein sequence ID" value="MFC3897497.1"/>
    <property type="molecule type" value="Genomic_DNA"/>
</dbReference>
<dbReference type="CDD" id="cd04863">
    <property type="entry name" value="MtLigD_Pol_like"/>
    <property type="match status" value="1"/>
</dbReference>